<dbReference type="HOGENOM" id="CLU_094961_0_1_6"/>
<proteinExistence type="predicted"/>
<organism evidence="2 3">
    <name type="scientific">Isoalcanivorax pacificus W11-5</name>
    <dbReference type="NCBI Taxonomy" id="391936"/>
    <lineage>
        <taxon>Bacteria</taxon>
        <taxon>Pseudomonadati</taxon>
        <taxon>Pseudomonadota</taxon>
        <taxon>Gammaproteobacteria</taxon>
        <taxon>Oceanospirillales</taxon>
        <taxon>Alcanivoracaceae</taxon>
        <taxon>Isoalcanivorax</taxon>
    </lineage>
</organism>
<dbReference type="GO" id="GO:0016790">
    <property type="term" value="F:thiolester hydrolase activity"/>
    <property type="evidence" value="ECO:0007669"/>
    <property type="project" value="UniProtKB-ARBA"/>
</dbReference>
<dbReference type="OrthoDB" id="5242242at2"/>
<evidence type="ECO:0000313" key="3">
    <source>
        <dbReference type="Proteomes" id="UP000006764"/>
    </source>
</evidence>
<gene>
    <name evidence="2" type="ORF">S7S_04105</name>
</gene>
<dbReference type="Pfam" id="PF03061">
    <property type="entry name" value="4HBT"/>
    <property type="match status" value="1"/>
</dbReference>
<dbReference type="KEGG" id="apac:S7S_04105"/>
<dbReference type="AlphaFoldDB" id="A0A0B4XKY7"/>
<dbReference type="EMBL" id="CP004387">
    <property type="protein sequence ID" value="AJD47243.1"/>
    <property type="molecule type" value="Genomic_DNA"/>
</dbReference>
<protein>
    <recommendedName>
        <fullName evidence="1">Thioesterase domain-containing protein</fullName>
    </recommendedName>
</protein>
<sequence>MTDKTFGPFELLAAHKGDVPADFVARRRIAAAMQQLSERLIRAEASQADLEHWAGTLEQLAETVGTPERRDTRAANRRMFSGAATAGDIFDMMDFDPAGGLSNPISPPLTWIKETPEGVEAEVYLGMHYQGPPGRVHGGVIALLLDAVLSRAMHAALKIGVTGTLNVRYLNSTPIETTVRFTARLREMDGRKMFIEGGVFAGEEQTVQAEGIFFQPRFGR</sequence>
<evidence type="ECO:0000313" key="2">
    <source>
        <dbReference type="EMBL" id="AJD47243.1"/>
    </source>
</evidence>
<accession>A0A0B4XKY7</accession>
<dbReference type="InterPro" id="IPR029069">
    <property type="entry name" value="HotDog_dom_sf"/>
</dbReference>
<dbReference type="STRING" id="391936.S7S_04105"/>
<dbReference type="Gene3D" id="3.10.129.10">
    <property type="entry name" value="Hotdog Thioesterase"/>
    <property type="match status" value="1"/>
</dbReference>
<dbReference type="PANTHER" id="PTHR47260">
    <property type="entry name" value="UPF0644 PROTEIN PB2B4.06"/>
    <property type="match status" value="1"/>
</dbReference>
<reference evidence="2 3" key="1">
    <citation type="journal article" date="2012" name="J. Bacteriol.">
        <title>Genome sequence of an alkane-degrading bacterium, Alcanivorax pacificus type strain W11-5, isolated from deep sea sediment.</title>
        <authorList>
            <person name="Lai Q."/>
            <person name="Shao Z."/>
        </authorList>
    </citation>
    <scope>NUCLEOTIDE SEQUENCE [LARGE SCALE GENOMIC DNA]</scope>
    <source>
        <strain evidence="2 3">W11-5</strain>
    </source>
</reference>
<dbReference type="Proteomes" id="UP000006764">
    <property type="component" value="Chromosome"/>
</dbReference>
<feature type="domain" description="Thioesterase" evidence="1">
    <location>
        <begin position="134"/>
        <end position="206"/>
    </location>
</feature>
<keyword evidence="3" id="KW-1185">Reference proteome</keyword>
<dbReference type="InterPro" id="IPR052061">
    <property type="entry name" value="PTE-AB_protein"/>
</dbReference>
<evidence type="ECO:0000259" key="1">
    <source>
        <dbReference type="Pfam" id="PF03061"/>
    </source>
</evidence>
<dbReference type="CDD" id="cd03443">
    <property type="entry name" value="PaaI_thioesterase"/>
    <property type="match status" value="1"/>
</dbReference>
<dbReference type="SUPFAM" id="SSF54637">
    <property type="entry name" value="Thioesterase/thiol ester dehydrase-isomerase"/>
    <property type="match status" value="1"/>
</dbReference>
<dbReference type="RefSeq" id="WP_008738027.1">
    <property type="nucleotide sequence ID" value="NZ_CP004387.1"/>
</dbReference>
<dbReference type="InterPro" id="IPR006683">
    <property type="entry name" value="Thioestr_dom"/>
</dbReference>
<name>A0A0B4XKY7_9GAMM</name>
<dbReference type="PANTHER" id="PTHR47260:SF1">
    <property type="entry name" value="UPF0644 PROTEIN PB2B4.06"/>
    <property type="match status" value="1"/>
</dbReference>